<reference evidence="1" key="1">
    <citation type="submission" date="2019-08" db="EMBL/GenBank/DDBJ databases">
        <authorList>
            <person name="Kucharzyk K."/>
            <person name="Murdoch R.W."/>
            <person name="Higgins S."/>
            <person name="Loffler F."/>
        </authorList>
    </citation>
    <scope>NUCLEOTIDE SEQUENCE</scope>
</reference>
<dbReference type="EMBL" id="VSSQ01094423">
    <property type="protein sequence ID" value="MPN38911.1"/>
    <property type="molecule type" value="Genomic_DNA"/>
</dbReference>
<organism evidence="1">
    <name type="scientific">bioreactor metagenome</name>
    <dbReference type="NCBI Taxonomy" id="1076179"/>
    <lineage>
        <taxon>unclassified sequences</taxon>
        <taxon>metagenomes</taxon>
        <taxon>ecological metagenomes</taxon>
    </lineage>
</organism>
<proteinExistence type="predicted"/>
<dbReference type="AlphaFoldDB" id="A0A645HIR5"/>
<accession>A0A645HIR5</accession>
<gene>
    <name evidence="1" type="ORF">SDC9_186436</name>
</gene>
<name>A0A645HIR5_9ZZZZ</name>
<sequence length="166" mass="17779">MEGVELPSDPGAGQFLNARRVGKGTVLAHHHHHVALIIRLGERHHLAAGCRRAHAGNDGVDLAGAAGEGRDQAVPFRLHDLQLHAQLLGQVAGHLDIIAVGITASGQRHRVLAGLRLGPVIGGVGAFHTYAQYGQLRGRRACHHAHQGHHHHQCRCQDLPHVTLPP</sequence>
<comment type="caution">
    <text evidence="1">The sequence shown here is derived from an EMBL/GenBank/DDBJ whole genome shotgun (WGS) entry which is preliminary data.</text>
</comment>
<protein>
    <submittedName>
        <fullName evidence="1">Uncharacterized protein</fullName>
    </submittedName>
</protein>
<evidence type="ECO:0000313" key="1">
    <source>
        <dbReference type="EMBL" id="MPN38911.1"/>
    </source>
</evidence>